<protein>
    <recommendedName>
        <fullName evidence="3">Gag-pol polyprotein</fullName>
    </recommendedName>
</protein>
<dbReference type="CDD" id="cd09272">
    <property type="entry name" value="RNase_HI_RT_Ty1"/>
    <property type="match status" value="1"/>
</dbReference>
<keyword evidence="2" id="KW-1185">Reference proteome</keyword>
<gene>
    <name evidence="1" type="ORF">QLX08_010107</name>
</gene>
<evidence type="ECO:0000313" key="1">
    <source>
        <dbReference type="EMBL" id="KAK9295633.1"/>
    </source>
</evidence>
<accession>A0AAW0ZG24</accession>
<comment type="caution">
    <text evidence="1">The sequence shown here is derived from an EMBL/GenBank/DDBJ whole genome shotgun (WGS) entry which is preliminary data.</text>
</comment>
<name>A0AAW0ZG24_9HYME</name>
<evidence type="ECO:0000313" key="2">
    <source>
        <dbReference type="Proteomes" id="UP001432146"/>
    </source>
</evidence>
<reference evidence="1 2" key="1">
    <citation type="submission" date="2024-05" db="EMBL/GenBank/DDBJ databases">
        <title>The nuclear and mitochondrial genome assemblies of Tetragonisca angustula (Apidae: Meliponini), a tiny yet remarkable pollinator in the Neotropics.</title>
        <authorList>
            <person name="Ferrari R."/>
            <person name="Ricardo P.C."/>
            <person name="Dias F.C."/>
            <person name="Araujo N.S."/>
            <person name="Soares D.O."/>
            <person name="Zhou Q.-S."/>
            <person name="Zhu C.-D."/>
            <person name="Coutinho L."/>
            <person name="Airas M.C."/>
            <person name="Batista T.M."/>
        </authorList>
    </citation>
    <scope>NUCLEOTIDE SEQUENCE [LARGE SCALE GENOMIC DNA]</scope>
    <source>
        <strain evidence="1">ASF017062</strain>
        <tissue evidence="1">Abdomen</tissue>
    </source>
</reference>
<evidence type="ECO:0008006" key="3">
    <source>
        <dbReference type="Google" id="ProtNLM"/>
    </source>
</evidence>
<dbReference type="Proteomes" id="UP001432146">
    <property type="component" value="Unassembled WGS sequence"/>
</dbReference>
<dbReference type="EMBL" id="JAWNGG020000247">
    <property type="protein sequence ID" value="KAK9295633.1"/>
    <property type="molecule type" value="Genomic_DNA"/>
</dbReference>
<sequence length="127" mass="14768">MLAGDPTIWLQKAKVASTMEAKYMSLSEVTKNVMFLKELLIEMMDATSMRESVLIYCDNQSAIELSKHDSCTNRSKHIDTRYHYVRDKVQTQDVKVEYLRSESISNLQTYIFTKALRQLGMIDVSRY</sequence>
<proteinExistence type="predicted"/>
<organism evidence="1 2">
    <name type="scientific">Tetragonisca angustula</name>
    <dbReference type="NCBI Taxonomy" id="166442"/>
    <lineage>
        <taxon>Eukaryota</taxon>
        <taxon>Metazoa</taxon>
        <taxon>Ecdysozoa</taxon>
        <taxon>Arthropoda</taxon>
        <taxon>Hexapoda</taxon>
        <taxon>Insecta</taxon>
        <taxon>Pterygota</taxon>
        <taxon>Neoptera</taxon>
        <taxon>Endopterygota</taxon>
        <taxon>Hymenoptera</taxon>
        <taxon>Apocrita</taxon>
        <taxon>Aculeata</taxon>
        <taxon>Apoidea</taxon>
        <taxon>Anthophila</taxon>
        <taxon>Apidae</taxon>
        <taxon>Tetragonisca</taxon>
    </lineage>
</organism>
<dbReference type="AlphaFoldDB" id="A0AAW0ZG24"/>